<feature type="region of interest" description="Disordered" evidence="1">
    <location>
        <begin position="80"/>
        <end position="104"/>
    </location>
</feature>
<comment type="caution">
    <text evidence="2">The sequence shown here is derived from an EMBL/GenBank/DDBJ whole genome shotgun (WGS) entry which is preliminary data.</text>
</comment>
<protein>
    <submittedName>
        <fullName evidence="2">Uncharacterized protein</fullName>
    </submittedName>
</protein>
<name>A0AAE0YBF3_9GAST</name>
<dbReference type="Proteomes" id="UP001283361">
    <property type="component" value="Unassembled WGS sequence"/>
</dbReference>
<keyword evidence="3" id="KW-1185">Reference proteome</keyword>
<feature type="region of interest" description="Disordered" evidence="1">
    <location>
        <begin position="1"/>
        <end position="21"/>
    </location>
</feature>
<evidence type="ECO:0000256" key="1">
    <source>
        <dbReference type="SAM" id="MobiDB-lite"/>
    </source>
</evidence>
<gene>
    <name evidence="2" type="ORF">RRG08_020321</name>
</gene>
<evidence type="ECO:0000313" key="2">
    <source>
        <dbReference type="EMBL" id="KAK3739878.1"/>
    </source>
</evidence>
<dbReference type="AlphaFoldDB" id="A0AAE0YBF3"/>
<reference evidence="2" key="1">
    <citation type="journal article" date="2023" name="G3 (Bethesda)">
        <title>A reference genome for the long-term kleptoplast-retaining sea slug Elysia crispata morphotype clarki.</title>
        <authorList>
            <person name="Eastman K.E."/>
            <person name="Pendleton A.L."/>
            <person name="Shaikh M.A."/>
            <person name="Suttiyut T."/>
            <person name="Ogas R."/>
            <person name="Tomko P."/>
            <person name="Gavelis G."/>
            <person name="Widhalm J.R."/>
            <person name="Wisecaver J.H."/>
        </authorList>
    </citation>
    <scope>NUCLEOTIDE SEQUENCE</scope>
    <source>
        <strain evidence="2">ECLA1</strain>
    </source>
</reference>
<organism evidence="2 3">
    <name type="scientific">Elysia crispata</name>
    <name type="common">lettuce slug</name>
    <dbReference type="NCBI Taxonomy" id="231223"/>
    <lineage>
        <taxon>Eukaryota</taxon>
        <taxon>Metazoa</taxon>
        <taxon>Spiralia</taxon>
        <taxon>Lophotrochozoa</taxon>
        <taxon>Mollusca</taxon>
        <taxon>Gastropoda</taxon>
        <taxon>Heterobranchia</taxon>
        <taxon>Euthyneura</taxon>
        <taxon>Panpulmonata</taxon>
        <taxon>Sacoglossa</taxon>
        <taxon>Placobranchoidea</taxon>
        <taxon>Plakobranchidae</taxon>
        <taxon>Elysia</taxon>
    </lineage>
</organism>
<sequence>MNPLPNHQKSPFKINPLPDHQKSPVKINPLSGSRVCIASFPSQKSPFKINPLPDHQKVQDQSLYLIRKCMYGCVISPNRGHRSRSTVLPDHQKSPFKINPLPDHQKSPFKINPLPDHQKSPVKINPLSDQSHRSRLTVYLIKVTGQDQSSNRSVSVCIASFLNQKSPVKINPLPDQSHESRSTLYLISKCMYCVIPQPKVSGQDQSSNRSVSVCIASFLNQKTPVKINPLTDQSHRSRSTLYLISKCMYCVIPQAEVTGQDQSSNRSEVYVIPQPKVTGQGTETSFIG</sequence>
<proteinExistence type="predicted"/>
<dbReference type="EMBL" id="JAWDGP010006500">
    <property type="protein sequence ID" value="KAK3739878.1"/>
    <property type="molecule type" value="Genomic_DNA"/>
</dbReference>
<evidence type="ECO:0000313" key="3">
    <source>
        <dbReference type="Proteomes" id="UP001283361"/>
    </source>
</evidence>
<accession>A0AAE0YBF3</accession>